<protein>
    <submittedName>
        <fullName evidence="1">Uncharacterized protein</fullName>
    </submittedName>
</protein>
<sequence>MDRVAFNAMVAQYATPEVSGDGRVSWDGGVRCVIPSVKLYGVAVQDGTPTPDAPVMLVCNNGVFRATNADGTFDGGQAAAPELYAIPGTKYWDEWNPQTGRGIRRVKKLILDGTEPWEFTDVRGRRYVIYLPSMGLPVANSVCGLCTHFNRRAGNDQPWGYYYASYFVVITDNGSCFADLESFKSWLKEQCDAGTPVTILYAILDESNYTSILSTPARLTMPSGPGQIIQTGGDVTDCPITARYVTHS</sequence>
<organism evidence="1">
    <name type="scientific">Siphoviridae sp. ctwDU14</name>
    <dbReference type="NCBI Taxonomy" id="2825726"/>
    <lineage>
        <taxon>Viruses</taxon>
        <taxon>Duplodnaviria</taxon>
        <taxon>Heunggongvirae</taxon>
        <taxon>Uroviricota</taxon>
        <taxon>Caudoviricetes</taxon>
    </lineage>
</organism>
<reference evidence="1" key="1">
    <citation type="journal article" date="2021" name="Proc. Natl. Acad. Sci. U.S.A.">
        <title>A Catalog of Tens of Thousands of Viruses from Human Metagenomes Reveals Hidden Associations with Chronic Diseases.</title>
        <authorList>
            <person name="Tisza M.J."/>
            <person name="Buck C.B."/>
        </authorList>
    </citation>
    <scope>NUCLEOTIDE SEQUENCE</scope>
    <source>
        <strain evidence="1">CtwDU14</strain>
    </source>
</reference>
<dbReference type="EMBL" id="BK015421">
    <property type="protein sequence ID" value="DAE05922.1"/>
    <property type="molecule type" value="Genomic_DNA"/>
</dbReference>
<name>A0A8S5PG14_9CAUD</name>
<proteinExistence type="predicted"/>
<evidence type="ECO:0000313" key="1">
    <source>
        <dbReference type="EMBL" id="DAE05922.1"/>
    </source>
</evidence>
<accession>A0A8S5PG14</accession>